<organism evidence="2 3">
    <name type="scientific">Stephania cephalantha</name>
    <dbReference type="NCBI Taxonomy" id="152367"/>
    <lineage>
        <taxon>Eukaryota</taxon>
        <taxon>Viridiplantae</taxon>
        <taxon>Streptophyta</taxon>
        <taxon>Embryophyta</taxon>
        <taxon>Tracheophyta</taxon>
        <taxon>Spermatophyta</taxon>
        <taxon>Magnoliopsida</taxon>
        <taxon>Ranunculales</taxon>
        <taxon>Menispermaceae</taxon>
        <taxon>Menispermoideae</taxon>
        <taxon>Cissampelideae</taxon>
        <taxon>Stephania</taxon>
    </lineage>
</organism>
<dbReference type="AlphaFoldDB" id="A0AAP0JTV0"/>
<protein>
    <submittedName>
        <fullName evidence="2">Uncharacterized protein</fullName>
    </submittedName>
</protein>
<comment type="caution">
    <text evidence="2">The sequence shown here is derived from an EMBL/GenBank/DDBJ whole genome shotgun (WGS) entry which is preliminary data.</text>
</comment>
<evidence type="ECO:0000313" key="2">
    <source>
        <dbReference type="EMBL" id="KAK9140082.1"/>
    </source>
</evidence>
<evidence type="ECO:0000313" key="3">
    <source>
        <dbReference type="Proteomes" id="UP001419268"/>
    </source>
</evidence>
<gene>
    <name evidence="2" type="ORF">Scep_009763</name>
</gene>
<accession>A0AAP0JTV0</accession>
<dbReference type="Proteomes" id="UP001419268">
    <property type="component" value="Unassembled WGS sequence"/>
</dbReference>
<keyword evidence="3" id="KW-1185">Reference proteome</keyword>
<proteinExistence type="predicted"/>
<name>A0AAP0JTV0_9MAGN</name>
<feature type="region of interest" description="Disordered" evidence="1">
    <location>
        <begin position="18"/>
        <end position="60"/>
    </location>
</feature>
<evidence type="ECO:0000256" key="1">
    <source>
        <dbReference type="SAM" id="MobiDB-lite"/>
    </source>
</evidence>
<reference evidence="2 3" key="1">
    <citation type="submission" date="2024-01" db="EMBL/GenBank/DDBJ databases">
        <title>Genome assemblies of Stephania.</title>
        <authorList>
            <person name="Yang L."/>
        </authorList>
    </citation>
    <scope>NUCLEOTIDE SEQUENCE [LARGE SCALE GENOMIC DNA]</scope>
    <source>
        <strain evidence="2">JXDWG</strain>
        <tissue evidence="2">Leaf</tissue>
    </source>
</reference>
<dbReference type="EMBL" id="JBBNAG010000004">
    <property type="protein sequence ID" value="KAK9140082.1"/>
    <property type="molecule type" value="Genomic_DNA"/>
</dbReference>
<sequence>MYQLREEIGWSRDAHGWAEGRMNRGKSSRTEVSMGTRACMKNTRSDVQLQSKNTAKHEHG</sequence>